<gene>
    <name evidence="9" type="ORF">MEUPH1_LOCUS14030</name>
</gene>
<keyword evidence="10" id="KW-1185">Reference proteome</keyword>
<evidence type="ECO:0000313" key="9">
    <source>
        <dbReference type="EMBL" id="CAI6358522.1"/>
    </source>
</evidence>
<comment type="subcellular location">
    <subcellularLocation>
        <location evidence="2">Nucleus</location>
    </subcellularLocation>
</comment>
<protein>
    <recommendedName>
        <fullName evidence="8">DDE Tnp4 domain-containing protein</fullName>
    </recommendedName>
</protein>
<dbReference type="EMBL" id="CARXXK010000002">
    <property type="protein sequence ID" value="CAI6358522.1"/>
    <property type="molecule type" value="Genomic_DNA"/>
</dbReference>
<dbReference type="Pfam" id="PF13359">
    <property type="entry name" value="DDE_Tnp_4"/>
    <property type="match status" value="1"/>
</dbReference>
<comment type="similarity">
    <text evidence="3">Belongs to the HARBI1 family.</text>
</comment>
<reference evidence="9 10" key="1">
    <citation type="submission" date="2023-01" db="EMBL/GenBank/DDBJ databases">
        <authorList>
            <person name="Whitehead M."/>
        </authorList>
    </citation>
    <scope>NUCLEOTIDE SEQUENCE [LARGE SCALE GENOMIC DNA]</scope>
</reference>
<evidence type="ECO:0000256" key="1">
    <source>
        <dbReference type="ARBA" id="ARBA00001968"/>
    </source>
</evidence>
<feature type="domain" description="DDE Tnp4" evidence="8">
    <location>
        <begin position="164"/>
        <end position="327"/>
    </location>
</feature>
<comment type="caution">
    <text evidence="9">The sequence shown here is derived from an EMBL/GenBank/DDBJ whole genome shotgun (WGS) entry which is preliminary data.</text>
</comment>
<accession>A0AAV0WRQ6</accession>
<comment type="cofactor">
    <cofactor evidence="1">
        <name>a divalent metal cation</name>
        <dbReference type="ChEBI" id="CHEBI:60240"/>
    </cofactor>
</comment>
<keyword evidence="6" id="KW-0378">Hydrolase</keyword>
<keyword evidence="7" id="KW-0539">Nucleus</keyword>
<keyword evidence="4" id="KW-0540">Nuclease</keyword>
<evidence type="ECO:0000256" key="5">
    <source>
        <dbReference type="ARBA" id="ARBA00022723"/>
    </source>
</evidence>
<dbReference type="InterPro" id="IPR045249">
    <property type="entry name" value="HARBI1-like"/>
</dbReference>
<evidence type="ECO:0000256" key="4">
    <source>
        <dbReference type="ARBA" id="ARBA00022722"/>
    </source>
</evidence>
<dbReference type="InterPro" id="IPR027806">
    <property type="entry name" value="HARBI1_dom"/>
</dbReference>
<evidence type="ECO:0000256" key="2">
    <source>
        <dbReference type="ARBA" id="ARBA00004123"/>
    </source>
</evidence>
<dbReference type="GO" id="GO:0005634">
    <property type="term" value="C:nucleus"/>
    <property type="evidence" value="ECO:0007669"/>
    <property type="project" value="UniProtKB-SubCell"/>
</dbReference>
<proteinExistence type="inferred from homology"/>
<evidence type="ECO:0000256" key="7">
    <source>
        <dbReference type="ARBA" id="ARBA00023242"/>
    </source>
</evidence>
<evidence type="ECO:0000256" key="3">
    <source>
        <dbReference type="ARBA" id="ARBA00006958"/>
    </source>
</evidence>
<evidence type="ECO:0000259" key="8">
    <source>
        <dbReference type="Pfam" id="PF13359"/>
    </source>
</evidence>
<organism evidence="9 10">
    <name type="scientific">Macrosiphum euphorbiae</name>
    <name type="common">potato aphid</name>
    <dbReference type="NCBI Taxonomy" id="13131"/>
    <lineage>
        <taxon>Eukaryota</taxon>
        <taxon>Metazoa</taxon>
        <taxon>Ecdysozoa</taxon>
        <taxon>Arthropoda</taxon>
        <taxon>Hexapoda</taxon>
        <taxon>Insecta</taxon>
        <taxon>Pterygota</taxon>
        <taxon>Neoptera</taxon>
        <taxon>Paraneoptera</taxon>
        <taxon>Hemiptera</taxon>
        <taxon>Sternorrhyncha</taxon>
        <taxon>Aphidomorpha</taxon>
        <taxon>Aphidoidea</taxon>
        <taxon>Aphididae</taxon>
        <taxon>Macrosiphini</taxon>
        <taxon>Macrosiphum</taxon>
    </lineage>
</organism>
<dbReference type="GO" id="GO:0004518">
    <property type="term" value="F:nuclease activity"/>
    <property type="evidence" value="ECO:0007669"/>
    <property type="project" value="UniProtKB-KW"/>
</dbReference>
<evidence type="ECO:0000256" key="6">
    <source>
        <dbReference type="ARBA" id="ARBA00022801"/>
    </source>
</evidence>
<dbReference type="PANTHER" id="PTHR22930">
    <property type="match status" value="1"/>
</dbReference>
<dbReference type="GO" id="GO:0016787">
    <property type="term" value="F:hydrolase activity"/>
    <property type="evidence" value="ECO:0007669"/>
    <property type="project" value="UniProtKB-KW"/>
</dbReference>
<dbReference type="Proteomes" id="UP001160148">
    <property type="component" value="Unassembled WGS sequence"/>
</dbReference>
<keyword evidence="5" id="KW-0479">Metal-binding</keyword>
<name>A0AAV0WRQ6_9HEMI</name>
<dbReference type="AlphaFoldDB" id="A0AAV0WRQ6"/>
<evidence type="ECO:0000313" key="10">
    <source>
        <dbReference type="Proteomes" id="UP001160148"/>
    </source>
</evidence>
<dbReference type="PANTHER" id="PTHR22930:SF289">
    <property type="entry name" value="DDE TNP4 DOMAIN-CONTAINING PROTEIN-RELATED"/>
    <property type="match status" value="1"/>
</dbReference>
<sequence length="385" mass="44516">MSDFDIMTHLVVNNFVENVVNVNENNDGVRNDFHRPLTDPFTLTEQMFIKNFRLTKHLTRYVIDLLRPFLKKPSRSSSIDIDTKVLVALNFFATGSYQTPVGNSRYTVLSQASVSCCIKEVVTSLNNPSIFNSWVKFPHTICELNAVRHEFYLKTGFPGVIGCLDCTHVAIVPPSKNLNLEENRYPEYMYVNRKNYHSINVQLICDSNLKILNVNALFPGSTHDAHVWNNSNVTNTLQELHSRNYNNFFLLGDSGYPLRPWLLTPITHPTTAAEELYNNKQMSTRSIIERCNGVLKMRFRCLFKDRVLHYKPEKSSQIINACVVLHNMCIEHNVPEIRGTEGDIDTEMNQDQEPFEEQRDNRNQYLMLGKQQRSKIIQVLQNRNL</sequence>
<dbReference type="GO" id="GO:0046872">
    <property type="term" value="F:metal ion binding"/>
    <property type="evidence" value="ECO:0007669"/>
    <property type="project" value="UniProtKB-KW"/>
</dbReference>